<protein>
    <submittedName>
        <fullName evidence="1">Uncharacterized protein</fullName>
    </submittedName>
</protein>
<dbReference type="EMBL" id="BMWZ01000004">
    <property type="protein sequence ID" value="GGZ82862.1"/>
    <property type="molecule type" value="Genomic_DNA"/>
</dbReference>
<keyword evidence="2" id="KW-1185">Reference proteome</keyword>
<organism evidence="1 2">
    <name type="scientific">Algibacter mikhailovii</name>
    <dbReference type="NCBI Taxonomy" id="425498"/>
    <lineage>
        <taxon>Bacteria</taxon>
        <taxon>Pseudomonadati</taxon>
        <taxon>Bacteroidota</taxon>
        <taxon>Flavobacteriia</taxon>
        <taxon>Flavobacteriales</taxon>
        <taxon>Flavobacteriaceae</taxon>
        <taxon>Algibacter</taxon>
    </lineage>
</organism>
<accession>A0A918R4G8</accession>
<evidence type="ECO:0000313" key="2">
    <source>
        <dbReference type="Proteomes" id="UP000636004"/>
    </source>
</evidence>
<sequence length="126" mass="14652">MKNKTSIIVTRESVCLGDDVFSPHESKFSLNKTDNLIQLTDSIIKMNYLSEVQSYRTPWLMLINGEEIAIFNKNSDKAKFLVTEKRFNESFKGVDLLKVHFNRIEQSYFSMISTNFKNLLSVLFNN</sequence>
<gene>
    <name evidence="1" type="ORF">GCM10007028_20890</name>
</gene>
<dbReference type="Proteomes" id="UP000636004">
    <property type="component" value="Unassembled WGS sequence"/>
</dbReference>
<evidence type="ECO:0000313" key="1">
    <source>
        <dbReference type="EMBL" id="GGZ82862.1"/>
    </source>
</evidence>
<proteinExistence type="predicted"/>
<comment type="caution">
    <text evidence="1">The sequence shown here is derived from an EMBL/GenBank/DDBJ whole genome shotgun (WGS) entry which is preliminary data.</text>
</comment>
<name>A0A918R4G8_9FLAO</name>
<dbReference type="RefSeq" id="WP_189360733.1">
    <property type="nucleotide sequence ID" value="NZ_BMWZ01000004.1"/>
</dbReference>
<reference evidence="1" key="2">
    <citation type="submission" date="2020-09" db="EMBL/GenBank/DDBJ databases">
        <authorList>
            <person name="Sun Q."/>
            <person name="Kim S."/>
        </authorList>
    </citation>
    <scope>NUCLEOTIDE SEQUENCE</scope>
    <source>
        <strain evidence="1">KCTC 12710</strain>
    </source>
</reference>
<dbReference type="AlphaFoldDB" id="A0A918R4G8"/>
<reference evidence="1" key="1">
    <citation type="journal article" date="2014" name="Int. J. Syst. Evol. Microbiol.">
        <title>Complete genome sequence of Corynebacterium casei LMG S-19264T (=DSM 44701T), isolated from a smear-ripened cheese.</title>
        <authorList>
            <consortium name="US DOE Joint Genome Institute (JGI-PGF)"/>
            <person name="Walter F."/>
            <person name="Albersmeier A."/>
            <person name="Kalinowski J."/>
            <person name="Ruckert C."/>
        </authorList>
    </citation>
    <scope>NUCLEOTIDE SEQUENCE</scope>
    <source>
        <strain evidence="1">KCTC 12710</strain>
    </source>
</reference>